<keyword evidence="8" id="KW-1185">Reference proteome</keyword>
<evidence type="ECO:0000256" key="2">
    <source>
        <dbReference type="ARBA" id="ARBA00005466"/>
    </source>
</evidence>
<dbReference type="PANTHER" id="PTHR42973:SF39">
    <property type="entry name" value="FAD-BINDING PCMH-TYPE DOMAIN-CONTAINING PROTEIN"/>
    <property type="match status" value="1"/>
</dbReference>
<dbReference type="GO" id="GO:0071949">
    <property type="term" value="F:FAD binding"/>
    <property type="evidence" value="ECO:0007669"/>
    <property type="project" value="InterPro"/>
</dbReference>
<dbReference type="VEuPathDB" id="FungiDB:MFRU_003g02310"/>
<keyword evidence="3" id="KW-0285">Flavoprotein</keyword>
<dbReference type="GO" id="GO:0016491">
    <property type="term" value="F:oxidoreductase activity"/>
    <property type="evidence" value="ECO:0007669"/>
    <property type="project" value="UniProtKB-KW"/>
</dbReference>
<evidence type="ECO:0000256" key="1">
    <source>
        <dbReference type="ARBA" id="ARBA00001974"/>
    </source>
</evidence>
<keyword evidence="5" id="KW-0560">Oxidoreductase</keyword>
<dbReference type="InterPro" id="IPR036318">
    <property type="entry name" value="FAD-bd_PCMH-like_sf"/>
</dbReference>
<evidence type="ECO:0000313" key="7">
    <source>
        <dbReference type="EMBL" id="KAA8572580.1"/>
    </source>
</evidence>
<name>A0A5M9JVD1_MONFR</name>
<dbReference type="PROSITE" id="PS51387">
    <property type="entry name" value="FAD_PCMH"/>
    <property type="match status" value="1"/>
</dbReference>
<evidence type="ECO:0000256" key="4">
    <source>
        <dbReference type="ARBA" id="ARBA00022827"/>
    </source>
</evidence>
<reference evidence="7 8" key="1">
    <citation type="submission" date="2019-06" db="EMBL/GenBank/DDBJ databases">
        <title>Genome Sequence of the Brown Rot Fungal Pathogen Monilinia fructicola.</title>
        <authorList>
            <person name="De Miccolis Angelini R.M."/>
            <person name="Landi L."/>
            <person name="Abate D."/>
            <person name="Pollastro S."/>
            <person name="Romanazzi G."/>
            <person name="Faretra F."/>
        </authorList>
    </citation>
    <scope>NUCLEOTIDE SEQUENCE [LARGE SCALE GENOMIC DNA]</scope>
    <source>
        <strain evidence="7 8">Mfrc123</strain>
    </source>
</reference>
<organism evidence="7 8">
    <name type="scientific">Monilinia fructicola</name>
    <name type="common">Brown rot fungus</name>
    <name type="synonym">Ciboria fructicola</name>
    <dbReference type="NCBI Taxonomy" id="38448"/>
    <lineage>
        <taxon>Eukaryota</taxon>
        <taxon>Fungi</taxon>
        <taxon>Dikarya</taxon>
        <taxon>Ascomycota</taxon>
        <taxon>Pezizomycotina</taxon>
        <taxon>Leotiomycetes</taxon>
        <taxon>Helotiales</taxon>
        <taxon>Sclerotiniaceae</taxon>
        <taxon>Monilinia</taxon>
    </lineage>
</organism>
<evidence type="ECO:0000259" key="6">
    <source>
        <dbReference type="PROSITE" id="PS51387"/>
    </source>
</evidence>
<comment type="similarity">
    <text evidence="2">Belongs to the oxygen-dependent FAD-linked oxidoreductase family.</text>
</comment>
<dbReference type="InterPro" id="IPR006094">
    <property type="entry name" value="Oxid_FAD_bind_N"/>
</dbReference>
<dbReference type="AlphaFoldDB" id="A0A5M9JVD1"/>
<dbReference type="InterPro" id="IPR012951">
    <property type="entry name" value="BBE"/>
</dbReference>
<accession>A0A5M9JVD1</accession>
<dbReference type="InterPro" id="IPR016167">
    <property type="entry name" value="FAD-bd_PCMH_sub1"/>
</dbReference>
<dbReference type="Gene3D" id="3.30.465.10">
    <property type="match status" value="1"/>
</dbReference>
<dbReference type="OrthoDB" id="415825at2759"/>
<dbReference type="InterPro" id="IPR016169">
    <property type="entry name" value="FAD-bd_PCMH_sub2"/>
</dbReference>
<dbReference type="Pfam" id="PF01565">
    <property type="entry name" value="FAD_binding_4"/>
    <property type="match status" value="1"/>
</dbReference>
<proteinExistence type="inferred from homology"/>
<dbReference type="Proteomes" id="UP000322873">
    <property type="component" value="Unassembled WGS sequence"/>
</dbReference>
<dbReference type="SUPFAM" id="SSF56176">
    <property type="entry name" value="FAD-binding/transporter-associated domain-like"/>
    <property type="match status" value="1"/>
</dbReference>
<dbReference type="Pfam" id="PF08031">
    <property type="entry name" value="BBE"/>
    <property type="match status" value="1"/>
</dbReference>
<comment type="cofactor">
    <cofactor evidence="1">
        <name>FAD</name>
        <dbReference type="ChEBI" id="CHEBI:57692"/>
    </cofactor>
</comment>
<gene>
    <name evidence="7" type="ORF">EYC84_003182</name>
</gene>
<evidence type="ECO:0000256" key="3">
    <source>
        <dbReference type="ARBA" id="ARBA00022630"/>
    </source>
</evidence>
<evidence type="ECO:0000256" key="5">
    <source>
        <dbReference type="ARBA" id="ARBA00023002"/>
    </source>
</evidence>
<dbReference type="Gene3D" id="3.40.462.20">
    <property type="match status" value="1"/>
</dbReference>
<feature type="domain" description="FAD-binding PCMH-type" evidence="6">
    <location>
        <begin position="35"/>
        <end position="206"/>
    </location>
</feature>
<sequence>MPFIQNLIESLTADSAVISIGDKGYEESIKRWSVTAEKRAGLVVFPATASDVSKAILCATQLGVDLAVAGGFHSTSGSSSTDGGISINLSKMRGATVDPEAMTITVQGGALWEDVDNAAAEYGLATVGGTVNQTGVGGLTLGGGYGYLSGQYGLVIDNLLSVQIVLADGQIKTVSERENAELFWAVRGAGAAFGVATEFVLRAYKQENLVWGGMLAFPPDNLTAILTCANHVIKVSKGEATIMVGFSTPQPDQQCIMVVVVYNGAEEPAKRLFEPILRLDPLLDTTAMIPYPAVNAFHNPFIPPGARRTMKGSTFTTPLDIPFVEGMFKDYVSFIQSTPDAEKTLVLWEFISPDKIMSVPQNATSFANRGPYGNVVFASAWTNAENDLVCREWTRTMAKKARNQLLKTGAGAGEKGVGEYANYEGMNETPAKTLFGDNYERLVDLKMVFDPRNVFGKCFNLMPGHGGDVPQN</sequence>
<comment type="caution">
    <text evidence="7">The sequence shown here is derived from an EMBL/GenBank/DDBJ whole genome shotgun (WGS) entry which is preliminary data.</text>
</comment>
<dbReference type="InterPro" id="IPR050416">
    <property type="entry name" value="FAD-linked_Oxidoreductase"/>
</dbReference>
<dbReference type="InterPro" id="IPR016166">
    <property type="entry name" value="FAD-bd_PCMH"/>
</dbReference>
<dbReference type="PANTHER" id="PTHR42973">
    <property type="entry name" value="BINDING OXIDOREDUCTASE, PUTATIVE (AFU_ORTHOLOGUE AFUA_1G17690)-RELATED"/>
    <property type="match status" value="1"/>
</dbReference>
<dbReference type="Gene3D" id="3.30.43.10">
    <property type="entry name" value="Uridine Diphospho-n-acetylenolpyruvylglucosamine Reductase, domain 2"/>
    <property type="match status" value="1"/>
</dbReference>
<evidence type="ECO:0000313" key="8">
    <source>
        <dbReference type="Proteomes" id="UP000322873"/>
    </source>
</evidence>
<protein>
    <recommendedName>
        <fullName evidence="6">FAD-binding PCMH-type domain-containing protein</fullName>
    </recommendedName>
</protein>
<keyword evidence="4" id="KW-0274">FAD</keyword>
<dbReference type="EMBL" id="VICG01000004">
    <property type="protein sequence ID" value="KAA8572580.1"/>
    <property type="molecule type" value="Genomic_DNA"/>
</dbReference>